<evidence type="ECO:0000256" key="2">
    <source>
        <dbReference type="ARBA" id="ARBA00022741"/>
    </source>
</evidence>
<keyword evidence="1" id="KW-0808">Transferase</keyword>
<evidence type="ECO:0000256" key="4">
    <source>
        <dbReference type="ARBA" id="ARBA00022840"/>
    </source>
</evidence>
<reference evidence="7" key="1">
    <citation type="submission" date="2025-05" db="UniProtKB">
        <authorList>
            <consortium name="RefSeq"/>
        </authorList>
    </citation>
    <scope>NUCLEOTIDE SEQUENCE [LARGE SCALE GENOMIC DNA]</scope>
</reference>
<reference evidence="8" key="2">
    <citation type="submission" date="2025-08" db="UniProtKB">
        <authorList>
            <consortium name="RefSeq"/>
        </authorList>
    </citation>
    <scope>IDENTIFICATION</scope>
    <source>
        <tissue evidence="8">Stem</tissue>
    </source>
</reference>
<evidence type="ECO:0000313" key="7">
    <source>
        <dbReference type="Proteomes" id="UP001652600"/>
    </source>
</evidence>
<dbReference type="SUPFAM" id="SSF63999">
    <property type="entry name" value="Thiamin pyrophosphokinase, catalytic domain"/>
    <property type="match status" value="1"/>
</dbReference>
<name>A0ABM3KZJ0_CUCME</name>
<evidence type="ECO:0000313" key="8">
    <source>
        <dbReference type="RefSeq" id="XP_050943203.1"/>
    </source>
</evidence>
<keyword evidence="7" id="KW-1185">Reference proteome</keyword>
<sequence>MEVLFHSSDFLLPSPSSSPPNHRRSSTYALVLLNQRLPKFTPLLWKHAQLRLCADGGANRVFDDLPLMFPHLDALDVRNRFGLLVSFSSVLLYYKPDVIRGDMDSIRTEVLEFYAKQISIFTWCREPRYLMNLKIRIPQIFINVLHIFFNLFQIRSLILAL</sequence>
<accession>A0ABM3KZJ0</accession>
<evidence type="ECO:0000256" key="3">
    <source>
        <dbReference type="ARBA" id="ARBA00022777"/>
    </source>
</evidence>
<organism evidence="7 8">
    <name type="scientific">Cucumis melo</name>
    <name type="common">Muskmelon</name>
    <dbReference type="NCBI Taxonomy" id="3656"/>
    <lineage>
        <taxon>Eukaryota</taxon>
        <taxon>Viridiplantae</taxon>
        <taxon>Streptophyta</taxon>
        <taxon>Embryophyta</taxon>
        <taxon>Tracheophyta</taxon>
        <taxon>Spermatophyta</taxon>
        <taxon>Magnoliopsida</taxon>
        <taxon>eudicotyledons</taxon>
        <taxon>Gunneridae</taxon>
        <taxon>Pentapetalae</taxon>
        <taxon>rosids</taxon>
        <taxon>fabids</taxon>
        <taxon>Cucurbitales</taxon>
        <taxon>Cucurbitaceae</taxon>
        <taxon>Benincaseae</taxon>
        <taxon>Cucumis</taxon>
    </lineage>
</organism>
<dbReference type="InterPro" id="IPR036759">
    <property type="entry name" value="TPK_catalytic_sf"/>
</dbReference>
<dbReference type="RefSeq" id="XP_050943203.1">
    <property type="nucleotide sequence ID" value="XM_051087246.1"/>
</dbReference>
<keyword evidence="2" id="KW-0547">Nucleotide-binding</keyword>
<dbReference type="Gene3D" id="3.40.50.10240">
    <property type="entry name" value="Thiamin pyrophosphokinase, catalytic domain"/>
    <property type="match status" value="1"/>
</dbReference>
<dbReference type="GeneID" id="103492826"/>
<keyword evidence="4" id="KW-0067">ATP-binding</keyword>
<dbReference type="PANTHER" id="PTHR13622">
    <property type="entry name" value="THIAMIN PYROPHOSPHOKINASE"/>
    <property type="match status" value="1"/>
</dbReference>
<gene>
    <name evidence="8" type="primary">LOC103492826</name>
</gene>
<keyword evidence="3" id="KW-0418">Kinase</keyword>
<evidence type="ECO:0000259" key="6">
    <source>
        <dbReference type="Pfam" id="PF04263"/>
    </source>
</evidence>
<dbReference type="Pfam" id="PF04263">
    <property type="entry name" value="TPK_catalytic"/>
    <property type="match status" value="1"/>
</dbReference>
<evidence type="ECO:0000256" key="5">
    <source>
        <dbReference type="SAM" id="MobiDB-lite"/>
    </source>
</evidence>
<dbReference type="Proteomes" id="UP001652600">
    <property type="component" value="Chromosome 1"/>
</dbReference>
<dbReference type="InterPro" id="IPR007371">
    <property type="entry name" value="TPK_catalytic"/>
</dbReference>
<dbReference type="PANTHER" id="PTHR13622:SF8">
    <property type="entry name" value="THIAMIN PYROPHOSPHOKINASE 1"/>
    <property type="match status" value="1"/>
</dbReference>
<feature type="region of interest" description="Disordered" evidence="5">
    <location>
        <begin position="1"/>
        <end position="22"/>
    </location>
</feature>
<protein>
    <submittedName>
        <fullName evidence="8">Thiamine pyrophosphokinase 1 isoform X6</fullName>
    </submittedName>
</protein>
<feature type="compositionally biased region" description="Low complexity" evidence="5">
    <location>
        <begin position="1"/>
        <end position="15"/>
    </location>
</feature>
<feature type="domain" description="Thiamin pyrophosphokinase catalytic" evidence="6">
    <location>
        <begin position="43"/>
        <end position="117"/>
    </location>
</feature>
<proteinExistence type="predicted"/>
<evidence type="ECO:0000256" key="1">
    <source>
        <dbReference type="ARBA" id="ARBA00022679"/>
    </source>
</evidence>